<reference evidence="4" key="1">
    <citation type="submission" date="2020-05" db="EMBL/GenBank/DDBJ databases">
        <title>Phylogenomic resolution of chytrid fungi.</title>
        <authorList>
            <person name="Stajich J.E."/>
            <person name="Amses K."/>
            <person name="Simmons R."/>
            <person name="Seto K."/>
            <person name="Myers J."/>
            <person name="Bonds A."/>
            <person name="Quandt C.A."/>
            <person name="Barry K."/>
            <person name="Liu P."/>
            <person name="Grigoriev I."/>
            <person name="Longcore J.E."/>
            <person name="James T.Y."/>
        </authorList>
    </citation>
    <scope>NUCLEOTIDE SEQUENCE</scope>
    <source>
        <strain evidence="4">PLAUS21</strain>
    </source>
</reference>
<keyword evidence="5" id="KW-1185">Reference proteome</keyword>
<comment type="caution">
    <text evidence="4">The sequence shown here is derived from an EMBL/GenBank/DDBJ whole genome shotgun (WGS) entry which is preliminary data.</text>
</comment>
<dbReference type="InterPro" id="IPR050135">
    <property type="entry name" value="dGTPase-like"/>
</dbReference>
<dbReference type="PRINTS" id="PR01573">
    <property type="entry name" value="SUPERTUBBY"/>
</dbReference>
<dbReference type="GO" id="GO:0008832">
    <property type="term" value="F:dGTPase activity"/>
    <property type="evidence" value="ECO:0007669"/>
    <property type="project" value="TreeGrafter"/>
</dbReference>
<evidence type="ECO:0000259" key="2">
    <source>
        <dbReference type="Pfam" id="PF01167"/>
    </source>
</evidence>
<dbReference type="InterPro" id="IPR000007">
    <property type="entry name" value="Tubby_C"/>
</dbReference>
<dbReference type="Pfam" id="PF19276">
    <property type="entry name" value="HD_assoc_2"/>
    <property type="match status" value="1"/>
</dbReference>
<dbReference type="SUPFAM" id="SSF109604">
    <property type="entry name" value="HD-domain/PDEase-like"/>
    <property type="match status" value="1"/>
</dbReference>
<evidence type="ECO:0000313" key="5">
    <source>
        <dbReference type="Proteomes" id="UP001210925"/>
    </source>
</evidence>
<dbReference type="Pfam" id="PF01167">
    <property type="entry name" value="Tub"/>
    <property type="match status" value="1"/>
</dbReference>
<accession>A0AAD5ULQ7</accession>
<dbReference type="SUPFAM" id="SSF54518">
    <property type="entry name" value="Tubby C-terminal domain-like"/>
    <property type="match status" value="1"/>
</dbReference>
<feature type="compositionally biased region" description="Polar residues" evidence="1">
    <location>
        <begin position="683"/>
        <end position="695"/>
    </location>
</feature>
<dbReference type="PANTHER" id="PTHR11373:SF4">
    <property type="entry name" value="DEOXYNUCLEOSIDE TRIPHOSPHATE TRIPHOSPHOHYDROLASE SAMHD1"/>
    <property type="match status" value="1"/>
</dbReference>
<feature type="domain" description="Tubby C-terminal" evidence="2">
    <location>
        <begin position="57"/>
        <end position="263"/>
    </location>
</feature>
<dbReference type="PANTHER" id="PTHR11373">
    <property type="entry name" value="DEOXYNUCLEOSIDE TRIPHOSPHATE TRIPHOSPHOHYDROLASE"/>
    <property type="match status" value="1"/>
</dbReference>
<dbReference type="InterPro" id="IPR025659">
    <property type="entry name" value="Tubby-like_C"/>
</dbReference>
<evidence type="ECO:0000256" key="1">
    <source>
        <dbReference type="SAM" id="MobiDB-lite"/>
    </source>
</evidence>
<dbReference type="EMBL" id="JADGKB010000005">
    <property type="protein sequence ID" value="KAJ3261589.1"/>
    <property type="molecule type" value="Genomic_DNA"/>
</dbReference>
<dbReference type="AlphaFoldDB" id="A0AAD5ULQ7"/>
<protein>
    <submittedName>
        <fullName evidence="4">SAM domain and HD</fullName>
    </submittedName>
</protein>
<dbReference type="GO" id="GO:0006203">
    <property type="term" value="P:dGTP catabolic process"/>
    <property type="evidence" value="ECO:0007669"/>
    <property type="project" value="TreeGrafter"/>
</dbReference>
<evidence type="ECO:0000313" key="4">
    <source>
        <dbReference type="EMBL" id="KAJ3261589.1"/>
    </source>
</evidence>
<dbReference type="InterPro" id="IPR045509">
    <property type="entry name" value="HD_assoc_2"/>
</dbReference>
<evidence type="ECO:0000259" key="3">
    <source>
        <dbReference type="Pfam" id="PF19276"/>
    </source>
</evidence>
<organism evidence="4 5">
    <name type="scientific">Boothiomyces macroporosus</name>
    <dbReference type="NCBI Taxonomy" id="261099"/>
    <lineage>
        <taxon>Eukaryota</taxon>
        <taxon>Fungi</taxon>
        <taxon>Fungi incertae sedis</taxon>
        <taxon>Chytridiomycota</taxon>
        <taxon>Chytridiomycota incertae sedis</taxon>
        <taxon>Chytridiomycetes</taxon>
        <taxon>Rhizophydiales</taxon>
        <taxon>Terramycetaceae</taxon>
        <taxon>Boothiomyces</taxon>
    </lineage>
</organism>
<dbReference type="Proteomes" id="UP001210925">
    <property type="component" value="Unassembled WGS sequence"/>
</dbReference>
<feature type="region of interest" description="Disordered" evidence="1">
    <location>
        <begin position="674"/>
        <end position="699"/>
    </location>
</feature>
<dbReference type="Gene3D" id="3.20.90.10">
    <property type="entry name" value="Tubby Protein, Chain A"/>
    <property type="match status" value="1"/>
</dbReference>
<proteinExistence type="predicted"/>
<feature type="domain" description="HD-associated" evidence="3">
    <location>
        <begin position="409"/>
        <end position="570"/>
    </location>
</feature>
<dbReference type="GO" id="GO:0005634">
    <property type="term" value="C:nucleus"/>
    <property type="evidence" value="ECO:0007669"/>
    <property type="project" value="TreeGrafter"/>
</dbReference>
<gene>
    <name evidence="4" type="primary">SAMHD1</name>
    <name evidence="4" type="ORF">HK103_005427</name>
</gene>
<dbReference type="Gene3D" id="3.30.70.2760">
    <property type="match status" value="1"/>
</dbReference>
<dbReference type="Gene3D" id="1.10.3210.10">
    <property type="entry name" value="Hypothetical protein af1432"/>
    <property type="match status" value="2"/>
</dbReference>
<name>A0AAD5ULQ7_9FUNG</name>
<sequence>MEENVDDISTDDLYAQTREFFVSPIRSSRIRELHSSTRPLNYVEFATAPVSQKTLGRIVRYTSTLKSVFTLYLERENEDLLPIMYAVKKLNTDAKYLIYTAKNNFNDSDVLIGKVKTNVIGTSFSIFEEDEVAFVQYDSSILGPRGPRRIKVIIPALENGKPISPLPEEEKMTLSERIADGNDQQRYLVLKNKPPQWNVDTNSFVLDFQGRVSVSSVKNFQIIHDNDLDYISLQFGRIDKDKFTIDVQYPFTLLQAFGIALTRSMSNSPNFFEKVILQMQTGNKFFNDPIYGHIELTQVEINVIDTPQFQRLRELKQLGASYYVYPGATHHRFEHCIGVCHMAGLWIETLRKQQFIKDLIHGSPRSDYPQAKKKFLFEIVANTRNSVDVDKFDYILRDCYNIGIKCGFDPIRLITFSRVIDNQICFHHKEAYHLYELFHTRYSLFKQVYTHRVSTVIEYMICDALIAANPYLKISEYITNMKRYTTLDDSILLLIEKSDSKELAEARDIIRRIRKRDLYRFADQLIIPVEHFDDIDDTKITSATIKSQITNSSITENDIIVQFMTLNYAMKDKNPVDSIRFFTKYDSVPISIKKDQVSGLIPEQYKEIIVRIFSRKASHVQEIQKGFRKVLANLNRAIEGENMLYAESESNLPPGTPMLAPLICRDQTPIADSANNPFLAPKTASNNSSRNNSPQKRLLEISEGHTIKSAVENSFTQSLKKVRKQ</sequence>